<comment type="caution">
    <text evidence="1">The sequence shown here is derived from an EMBL/GenBank/DDBJ whole genome shotgun (WGS) entry which is preliminary data.</text>
</comment>
<dbReference type="AlphaFoldDB" id="A0A9Q0PC32"/>
<dbReference type="EMBL" id="JAPFFK010000019">
    <property type="protein sequence ID" value="KAJ6685267.1"/>
    <property type="molecule type" value="Genomic_DNA"/>
</dbReference>
<protein>
    <submittedName>
        <fullName evidence="1">Uncharacterized protein</fullName>
    </submittedName>
</protein>
<proteinExistence type="predicted"/>
<name>A0A9Q0PC32_SALPP</name>
<evidence type="ECO:0000313" key="2">
    <source>
        <dbReference type="Proteomes" id="UP001151532"/>
    </source>
</evidence>
<reference evidence="1" key="2">
    <citation type="journal article" date="2023" name="Int. J. Mol. Sci.">
        <title>De Novo Assembly and Annotation of 11 Diverse Shrub Willow (Salix) Genomes Reveals Novel Gene Organization in Sex-Linked Regions.</title>
        <authorList>
            <person name="Hyden B."/>
            <person name="Feng K."/>
            <person name="Yates T.B."/>
            <person name="Jawdy S."/>
            <person name="Cereghino C."/>
            <person name="Smart L.B."/>
            <person name="Muchero W."/>
        </authorList>
    </citation>
    <scope>NUCLEOTIDE SEQUENCE</scope>
    <source>
        <tissue evidence="1">Shoot tip</tissue>
    </source>
</reference>
<dbReference type="Proteomes" id="UP001151532">
    <property type="component" value="Chromosome 2"/>
</dbReference>
<sequence length="72" mass="8552">MNIYYGTKTEIKWYKTIKLSRNFYFIKIINILKIFLQGQEKKQKGTIRNRNLSPEATKIAVLSASWLWVSLI</sequence>
<reference evidence="1" key="1">
    <citation type="submission" date="2022-11" db="EMBL/GenBank/DDBJ databases">
        <authorList>
            <person name="Hyden B.L."/>
            <person name="Feng K."/>
            <person name="Yates T."/>
            <person name="Jawdy S."/>
            <person name="Smart L.B."/>
            <person name="Muchero W."/>
        </authorList>
    </citation>
    <scope>NUCLEOTIDE SEQUENCE</scope>
    <source>
        <tissue evidence="1">Shoot tip</tissue>
    </source>
</reference>
<keyword evidence="2" id="KW-1185">Reference proteome</keyword>
<evidence type="ECO:0000313" key="1">
    <source>
        <dbReference type="EMBL" id="KAJ6685267.1"/>
    </source>
</evidence>
<accession>A0A9Q0PC32</accession>
<organism evidence="1 2">
    <name type="scientific">Salix purpurea</name>
    <name type="common">Purple osier willow</name>
    <dbReference type="NCBI Taxonomy" id="77065"/>
    <lineage>
        <taxon>Eukaryota</taxon>
        <taxon>Viridiplantae</taxon>
        <taxon>Streptophyta</taxon>
        <taxon>Embryophyta</taxon>
        <taxon>Tracheophyta</taxon>
        <taxon>Spermatophyta</taxon>
        <taxon>Magnoliopsida</taxon>
        <taxon>eudicotyledons</taxon>
        <taxon>Gunneridae</taxon>
        <taxon>Pentapetalae</taxon>
        <taxon>rosids</taxon>
        <taxon>fabids</taxon>
        <taxon>Malpighiales</taxon>
        <taxon>Salicaceae</taxon>
        <taxon>Saliceae</taxon>
        <taxon>Salix</taxon>
    </lineage>
</organism>
<gene>
    <name evidence="1" type="ORF">OIU79_015350</name>
</gene>